<organism evidence="1 2">
    <name type="scientific">Pseudothauera rhizosphaerae</name>
    <dbReference type="NCBI Taxonomy" id="2565932"/>
    <lineage>
        <taxon>Bacteria</taxon>
        <taxon>Pseudomonadati</taxon>
        <taxon>Pseudomonadota</taxon>
        <taxon>Betaproteobacteria</taxon>
        <taxon>Rhodocyclales</taxon>
        <taxon>Zoogloeaceae</taxon>
        <taxon>Pseudothauera</taxon>
    </lineage>
</organism>
<proteinExistence type="predicted"/>
<dbReference type="EMBL" id="SSOD01000011">
    <property type="protein sequence ID" value="THF60383.1"/>
    <property type="molecule type" value="Genomic_DNA"/>
</dbReference>
<dbReference type="RefSeq" id="WP_136385684.1">
    <property type="nucleotide sequence ID" value="NZ_SSOD01000011.1"/>
</dbReference>
<accession>A0A4S4AMU5</accession>
<dbReference type="OrthoDB" id="9181686at2"/>
<reference evidence="1 2" key="1">
    <citation type="submission" date="2019-04" db="EMBL/GenBank/DDBJ databases">
        <title>Azoarcus rhizosphaerae sp. nov. isolated from rhizosphere of Ficus religiosa.</title>
        <authorList>
            <person name="Lin S.-Y."/>
            <person name="Hameed A."/>
            <person name="Hsu Y.-H."/>
            <person name="Young C.-C."/>
        </authorList>
    </citation>
    <scope>NUCLEOTIDE SEQUENCE [LARGE SCALE GENOMIC DNA]</scope>
    <source>
        <strain evidence="1 2">CC-YHH848</strain>
    </source>
</reference>
<gene>
    <name evidence="1" type="ORF">E6O51_14370</name>
</gene>
<dbReference type="Proteomes" id="UP000307956">
    <property type="component" value="Unassembled WGS sequence"/>
</dbReference>
<comment type="caution">
    <text evidence="1">The sequence shown here is derived from an EMBL/GenBank/DDBJ whole genome shotgun (WGS) entry which is preliminary data.</text>
</comment>
<evidence type="ECO:0000313" key="2">
    <source>
        <dbReference type="Proteomes" id="UP000307956"/>
    </source>
</evidence>
<name>A0A4S4AMU5_9RHOO</name>
<evidence type="ECO:0000313" key="1">
    <source>
        <dbReference type="EMBL" id="THF60383.1"/>
    </source>
</evidence>
<protein>
    <submittedName>
        <fullName evidence="1">Uncharacterized protein</fullName>
    </submittedName>
</protein>
<keyword evidence="2" id="KW-1185">Reference proteome</keyword>
<sequence length="391" mass="43847">MVATIHRDPYRLLIRKIGYSVGLEHTLERVRDLADLYAGEGSVTSSNISELLRTKWGLKTNNILDFFNELDLVRSEANTIFVLPTLDALAILRRELTETDFELALRAVLLCSMLSSDGDIFLNCLSAHFDRDAVRARLISMVELKRARVKAVIRTPQAARKIDRFIAIETQKTNKGGAVAGQGINALHRREMLEIKRGPLAAESSMPAAVSDDYLRKVPGRRRDWAITLGLIDDEGSLTGSGERLMALFARLEQEGTGTFTFWPYPDELRQLNLKDSDVLWVTPDRESIIYGLKEVMTSEAFGAALCPHEATVEWLIAIFASYRALNPARSMVRVELPLRVARLVALGFSCANSPKDYDVLATVMEAQSRDQTIELRPSRQHEGSIVFRSR</sequence>
<dbReference type="AlphaFoldDB" id="A0A4S4AMU5"/>